<dbReference type="Proteomes" id="UP000197446">
    <property type="component" value="Unassembled WGS sequence"/>
</dbReference>
<dbReference type="AlphaFoldDB" id="A0A254N7U8"/>
<keyword evidence="1" id="KW-0732">Signal</keyword>
<feature type="signal peptide" evidence="1">
    <location>
        <begin position="1"/>
        <end position="27"/>
    </location>
</feature>
<name>A0A254N7U8_9BURK</name>
<reference evidence="3 4" key="1">
    <citation type="journal article" date="2007" name="Int. J. Syst. Evol. Microbiol.">
        <title>Description of Pelomonas aquatica sp. nov. and Pelomonas puraquae sp. nov., isolated from industrial and haemodialysis water.</title>
        <authorList>
            <person name="Gomila M."/>
            <person name="Bowien B."/>
            <person name="Falsen E."/>
            <person name="Moore E.R."/>
            <person name="Lalucat J."/>
        </authorList>
    </citation>
    <scope>NUCLEOTIDE SEQUENCE [LARGE SCALE GENOMIC DNA]</scope>
    <source>
        <strain evidence="3 4">CCUG 52769</strain>
    </source>
</reference>
<accession>A0A254N7U8</accession>
<dbReference type="Gene3D" id="2.60.120.260">
    <property type="entry name" value="Galactose-binding domain-like"/>
    <property type="match status" value="1"/>
</dbReference>
<keyword evidence="4" id="KW-1185">Reference proteome</keyword>
<dbReference type="NCBIfam" id="TIGR02595">
    <property type="entry name" value="PEP_CTERM"/>
    <property type="match status" value="1"/>
</dbReference>
<dbReference type="RefSeq" id="WP_088483116.1">
    <property type="nucleotide sequence ID" value="NZ_NISI01000003.1"/>
</dbReference>
<gene>
    <name evidence="3" type="ORF">CDO81_10265</name>
</gene>
<proteinExistence type="predicted"/>
<sequence length="192" mass="19279">MTVSFNKRLGAATLVALALSAAGLARAATLDNPGFESGLTGWSTTGTVTAESTDVHSGTLAAVLADDSSSLSLTLSSAIDAASIASFGFWARSDAGLLSLVVLNYSDGSSSGTDVSIFDLGNSSWTYYDLSSALAAGKSLVGFTLYGSSAAASVIDDVTLTTLTTAVPEPASAALLAAGLGLVGWRQRRSAR</sequence>
<evidence type="ECO:0000259" key="2">
    <source>
        <dbReference type="Pfam" id="PF07589"/>
    </source>
</evidence>
<feature type="chain" id="PRO_5012603493" description="Ice-binding protein C-terminal domain-containing protein" evidence="1">
    <location>
        <begin position="28"/>
        <end position="192"/>
    </location>
</feature>
<feature type="domain" description="Ice-binding protein C-terminal" evidence="2">
    <location>
        <begin position="166"/>
        <end position="189"/>
    </location>
</feature>
<organism evidence="3 4">
    <name type="scientific">Roseateles puraquae</name>
    <dbReference type="NCBI Taxonomy" id="431059"/>
    <lineage>
        <taxon>Bacteria</taxon>
        <taxon>Pseudomonadati</taxon>
        <taxon>Pseudomonadota</taxon>
        <taxon>Betaproteobacteria</taxon>
        <taxon>Burkholderiales</taxon>
        <taxon>Sphaerotilaceae</taxon>
        <taxon>Roseateles</taxon>
    </lineage>
</organism>
<protein>
    <recommendedName>
        <fullName evidence="2">Ice-binding protein C-terminal domain-containing protein</fullName>
    </recommendedName>
</protein>
<dbReference type="InterPro" id="IPR013424">
    <property type="entry name" value="Ice-binding_C"/>
</dbReference>
<comment type="caution">
    <text evidence="3">The sequence shown here is derived from an EMBL/GenBank/DDBJ whole genome shotgun (WGS) entry which is preliminary data.</text>
</comment>
<evidence type="ECO:0000313" key="4">
    <source>
        <dbReference type="Proteomes" id="UP000197446"/>
    </source>
</evidence>
<dbReference type="Pfam" id="PF07589">
    <property type="entry name" value="PEP-CTERM"/>
    <property type="match status" value="1"/>
</dbReference>
<evidence type="ECO:0000256" key="1">
    <source>
        <dbReference type="SAM" id="SignalP"/>
    </source>
</evidence>
<dbReference type="EMBL" id="NISI01000003">
    <property type="protein sequence ID" value="OWR04096.1"/>
    <property type="molecule type" value="Genomic_DNA"/>
</dbReference>
<evidence type="ECO:0000313" key="3">
    <source>
        <dbReference type="EMBL" id="OWR04096.1"/>
    </source>
</evidence>